<reference evidence="3 4" key="1">
    <citation type="journal article" date="2013" name="PLoS ONE">
        <title>Assembly-driven community genomics of a hypersaline microbial ecosystem.</title>
        <authorList>
            <person name="Podell S."/>
            <person name="Ugalde J.A."/>
            <person name="Narasingarao P."/>
            <person name="Banfield J.F."/>
            <person name="Heidelberg K.B."/>
            <person name="Allen E.E."/>
        </authorList>
    </citation>
    <scope>NUCLEOTIDE SEQUENCE [LARGE SCALE GENOMIC DNA]</scope>
    <source>
        <strain evidence="4">J07HQW2</strain>
    </source>
</reference>
<dbReference type="InterPro" id="IPR002104">
    <property type="entry name" value="Integrase_catalytic"/>
</dbReference>
<organism evidence="3 4">
    <name type="scientific">Haloquadratum walsbyi J07HQW2</name>
    <dbReference type="NCBI Taxonomy" id="1238425"/>
    <lineage>
        <taxon>Archaea</taxon>
        <taxon>Methanobacteriati</taxon>
        <taxon>Methanobacteriota</taxon>
        <taxon>Stenosarchaea group</taxon>
        <taxon>Halobacteria</taxon>
        <taxon>Halobacteriales</taxon>
        <taxon>Haloferacaceae</taxon>
        <taxon>Haloquadratum</taxon>
    </lineage>
</organism>
<dbReference type="Proteomes" id="UP000030710">
    <property type="component" value="Unassembled WGS sequence"/>
</dbReference>
<dbReference type="RefSeq" id="WP_021053312.1">
    <property type="nucleotide sequence ID" value="NZ_KE356561.1"/>
</dbReference>
<dbReference type="GO" id="GO:0015074">
    <property type="term" value="P:DNA integration"/>
    <property type="evidence" value="ECO:0007669"/>
    <property type="project" value="InterPro"/>
</dbReference>
<dbReference type="Pfam" id="PF00589">
    <property type="entry name" value="Phage_integrase"/>
    <property type="match status" value="1"/>
</dbReference>
<dbReference type="InterPro" id="IPR011010">
    <property type="entry name" value="DNA_brk_join_enz"/>
</dbReference>
<evidence type="ECO:0000256" key="1">
    <source>
        <dbReference type="ARBA" id="ARBA00023172"/>
    </source>
</evidence>
<proteinExistence type="predicted"/>
<accession>U1NB20</accession>
<evidence type="ECO:0000313" key="3">
    <source>
        <dbReference type="EMBL" id="ERG93818.1"/>
    </source>
</evidence>
<gene>
    <name evidence="3" type="ORF">J07HQW2_00252</name>
</gene>
<dbReference type="GO" id="GO:0006310">
    <property type="term" value="P:DNA recombination"/>
    <property type="evidence" value="ECO:0007669"/>
    <property type="project" value="UniProtKB-KW"/>
</dbReference>
<evidence type="ECO:0000313" key="4">
    <source>
        <dbReference type="Proteomes" id="UP000030710"/>
    </source>
</evidence>
<name>U1NB20_9EURY</name>
<dbReference type="CDD" id="cd00397">
    <property type="entry name" value="DNA_BRE_C"/>
    <property type="match status" value="1"/>
</dbReference>
<sequence length="153" mass="17599">MSQNTRQEERQIWLTPKEMNQLILSAPSNRDKLIMQLGSQCGLRISETRTLRVDDLIEREVENDLKYFATIRNGKDTTGDGGHTREIWIPKDTWSTIRLVINEYNLQKQHYLVPSRNGGGLSDTGARNIVKKIGERAFESNNNKQQISICEQP</sequence>
<feature type="domain" description="Tyr recombinase" evidence="2">
    <location>
        <begin position="9"/>
        <end position="153"/>
    </location>
</feature>
<dbReference type="GO" id="GO:0003677">
    <property type="term" value="F:DNA binding"/>
    <property type="evidence" value="ECO:0007669"/>
    <property type="project" value="InterPro"/>
</dbReference>
<dbReference type="HOGENOM" id="CLU_1709093_0_0_2"/>
<dbReference type="InterPro" id="IPR013762">
    <property type="entry name" value="Integrase-like_cat_sf"/>
</dbReference>
<dbReference type="PROSITE" id="PS51898">
    <property type="entry name" value="TYR_RECOMBINASE"/>
    <property type="match status" value="1"/>
</dbReference>
<dbReference type="eggNOG" id="arCOG02282">
    <property type="taxonomic scope" value="Archaea"/>
</dbReference>
<dbReference type="AlphaFoldDB" id="U1NB20"/>
<dbReference type="Gene3D" id="1.10.443.10">
    <property type="entry name" value="Intergrase catalytic core"/>
    <property type="match status" value="1"/>
</dbReference>
<keyword evidence="1" id="KW-0233">DNA recombination</keyword>
<dbReference type="SUPFAM" id="SSF56349">
    <property type="entry name" value="DNA breaking-rejoining enzymes"/>
    <property type="match status" value="1"/>
</dbReference>
<evidence type="ECO:0000259" key="2">
    <source>
        <dbReference type="PROSITE" id="PS51898"/>
    </source>
</evidence>
<dbReference type="EMBL" id="KE356561">
    <property type="protein sequence ID" value="ERG93818.1"/>
    <property type="molecule type" value="Genomic_DNA"/>
</dbReference>
<protein>
    <submittedName>
        <fullName evidence="3">Site-specific recombinase XerC</fullName>
    </submittedName>
</protein>